<protein>
    <submittedName>
        <fullName evidence="1">Uncharacterized protein</fullName>
    </submittedName>
</protein>
<dbReference type="AlphaFoldDB" id="A0A848NR85"/>
<evidence type="ECO:0000313" key="2">
    <source>
        <dbReference type="Proteomes" id="UP000575469"/>
    </source>
</evidence>
<gene>
    <name evidence="1" type="ORF">HGR00_06750</name>
</gene>
<sequence length="298" mass="33310">MSHGNWPKELVAMRTRYWAQLVKQAAGFEGKKDQEFIDACKYGNTNLVELGGMTWAGFLSGKNNPLYKSIDLVEKVLPGTAMNFYKGPRGLELWKIIADSGNVETAEELFNNTLVEEYGNEVNSWDLSQKVFWFILPILAFPVAPFVEEMTKEIKIVGDKKVPLIQEGEELPWSDILHLVDRGSINPPMNGEEIFLSSLLAVCDDTRKIYTLENTFSTFGLKLISYAFDRYKEGDDLGFSATFIVAALGLIPLTKKVNNNSLQNIAKLLVEGLTLGAIDYEVPEVGPDLADYVKGRLL</sequence>
<name>A0A848NR85_9RALS</name>
<dbReference type="EMBL" id="JABBZM010000004">
    <property type="protein sequence ID" value="NMV37602.1"/>
    <property type="molecule type" value="Genomic_DNA"/>
</dbReference>
<accession>A0A848NR85</accession>
<organism evidence="1 2">
    <name type="scientific">Ralstonia insidiosa</name>
    <dbReference type="NCBI Taxonomy" id="190721"/>
    <lineage>
        <taxon>Bacteria</taxon>
        <taxon>Pseudomonadati</taxon>
        <taxon>Pseudomonadota</taxon>
        <taxon>Betaproteobacteria</taxon>
        <taxon>Burkholderiales</taxon>
        <taxon>Burkholderiaceae</taxon>
        <taxon>Ralstonia</taxon>
    </lineage>
</organism>
<evidence type="ECO:0000313" key="1">
    <source>
        <dbReference type="EMBL" id="NMV37602.1"/>
    </source>
</evidence>
<dbReference type="Proteomes" id="UP000575469">
    <property type="component" value="Unassembled WGS sequence"/>
</dbReference>
<proteinExistence type="predicted"/>
<comment type="caution">
    <text evidence="1">The sequence shown here is derived from an EMBL/GenBank/DDBJ whole genome shotgun (WGS) entry which is preliminary data.</text>
</comment>
<reference evidence="1 2" key="1">
    <citation type="submission" date="2020-04" db="EMBL/GenBank/DDBJ databases">
        <title>Ralstonia insidiosa genome sequencing and assembly.</title>
        <authorList>
            <person name="Martins R.C.R."/>
            <person name="Perdigao-Neto L.V."/>
            <person name="Levin A.S.S."/>
            <person name="Costa S.F."/>
        </authorList>
    </citation>
    <scope>NUCLEOTIDE SEQUENCE [LARGE SCALE GENOMIC DNA]</scope>
    <source>
        <strain evidence="1 2">5047</strain>
    </source>
</reference>
<dbReference type="RefSeq" id="WP_169339632.1">
    <property type="nucleotide sequence ID" value="NZ_JABBZM010000004.1"/>
</dbReference>